<name>A0ABY0FAN3_9NEIS</name>
<comment type="caution">
    <text evidence="1">The sequence shown here is derived from an EMBL/GenBank/DDBJ whole genome shotgun (WGS) entry which is preliminary data.</text>
</comment>
<dbReference type="Pfam" id="PF11367">
    <property type="entry name" value="Tail_completion_gp17"/>
    <property type="match status" value="1"/>
</dbReference>
<dbReference type="Proteomes" id="UP000290682">
    <property type="component" value="Unassembled WGS sequence"/>
</dbReference>
<organism evidence="1 2">
    <name type="scientific">Crenobacter cavernae</name>
    <dbReference type="NCBI Taxonomy" id="2290923"/>
    <lineage>
        <taxon>Bacteria</taxon>
        <taxon>Pseudomonadati</taxon>
        <taxon>Pseudomonadota</taxon>
        <taxon>Betaproteobacteria</taxon>
        <taxon>Neisseriales</taxon>
        <taxon>Neisseriaceae</taxon>
        <taxon>Crenobacter</taxon>
    </lineage>
</organism>
<reference evidence="1 2" key="1">
    <citation type="submission" date="2018-10" db="EMBL/GenBank/DDBJ databases">
        <title>Draft genome of Fastidiocella sp. strain 375T, a bacterium isolated from a karstic cave dripping water.</title>
        <authorList>
            <person name="Coelho C."/>
            <person name="Verissimo A."/>
            <person name="Tiago I."/>
        </authorList>
    </citation>
    <scope>NUCLEOTIDE SEQUENCE [LARGE SCALE GENOMIC DNA]</scope>
    <source>
        <strain evidence="1 2">CAVE-375</strain>
    </source>
</reference>
<proteinExistence type="predicted"/>
<sequence length="116" mass="12572">MIEPTLVATFGPLVGGRVFADFAPAGTPLPFATYQQVGGRPVSFLEGAPASKKHARFQINVWSTSRQEAMTIIRLIEDLAVQVPLLGEIEGGAVALYDEAADRRGAMQDFSFWFDA</sequence>
<evidence type="ECO:0000313" key="2">
    <source>
        <dbReference type="Proteomes" id="UP000290682"/>
    </source>
</evidence>
<dbReference type="EMBL" id="REGR01000014">
    <property type="protein sequence ID" value="RXZ42709.1"/>
    <property type="molecule type" value="Genomic_DNA"/>
</dbReference>
<evidence type="ECO:0000313" key="1">
    <source>
        <dbReference type="EMBL" id="RXZ42709.1"/>
    </source>
</evidence>
<dbReference type="InterPro" id="IPR053745">
    <property type="entry name" value="Viral_Tail_Comp_sf"/>
</dbReference>
<accession>A0ABY0FAN3</accession>
<keyword evidence="2" id="KW-1185">Reference proteome</keyword>
<protein>
    <submittedName>
        <fullName evidence="1">DUF3168 domain-containing protein</fullName>
    </submittedName>
</protein>
<dbReference type="InterPro" id="IPR021508">
    <property type="entry name" value="Gp17-like"/>
</dbReference>
<dbReference type="RefSeq" id="WP_129213499.1">
    <property type="nucleotide sequence ID" value="NZ_REGR01000014.1"/>
</dbReference>
<dbReference type="Gene3D" id="3.30.2000.30">
    <property type="match status" value="1"/>
</dbReference>
<gene>
    <name evidence="1" type="ORF">EBB06_12510</name>
</gene>